<dbReference type="Proteomes" id="UP001205601">
    <property type="component" value="Unassembled WGS sequence"/>
</dbReference>
<dbReference type="InterPro" id="IPR011990">
    <property type="entry name" value="TPR-like_helical_dom_sf"/>
</dbReference>
<organism evidence="1 2">
    <name type="scientific">Albidovulum sediminis</name>
    <dbReference type="NCBI Taxonomy" id="3066345"/>
    <lineage>
        <taxon>Bacteria</taxon>
        <taxon>Pseudomonadati</taxon>
        <taxon>Pseudomonadota</taxon>
        <taxon>Alphaproteobacteria</taxon>
        <taxon>Rhodobacterales</taxon>
        <taxon>Paracoccaceae</taxon>
        <taxon>Albidovulum</taxon>
    </lineage>
</organism>
<sequence>MKTGDLPIVFLSLDEPWADSFFADLQRHFPKALRVHGVRGLDACHKAAAKAAGTRWFVTVDCDTLVHPDFAEVDIPQEFLNDTCRIEWSSRNGVNGLSYGNGSLKCWPARLVERMRTHEAAPSGQRSIDHDIGKARGEIATGQRILLPGMHSTTHPAQTPFHAFRCGFREGARLALGGDVVRFGKGFSERLPSWHRQRVVAWSSLGRHAPNGIWVLYGARLGVLMAQLGDWDVTSINDYRWFNALWEDILAPRFAGRSAVCEMTGFRWDVERIEDETRGLAQRLQDELAFDVPEVEAAASRFIVGHLHENRSPSMMDILGVLFDKGRDLPRDPVRAEENFEIGVAYNLASSHNNLARMHHLGRSPAPDRTKALYHYERAVELEDRFAPWHLANYLSEMEPDTDPSRIAMLKDLARSRGFDPEPAGGQQG</sequence>
<evidence type="ECO:0000313" key="1">
    <source>
        <dbReference type="EMBL" id="MCT8328235.1"/>
    </source>
</evidence>
<dbReference type="RefSeq" id="WP_261493674.1">
    <property type="nucleotide sequence ID" value="NZ_JAOCQF010000001.1"/>
</dbReference>
<name>A0ABT2NL48_9RHOB</name>
<dbReference type="SUPFAM" id="SSF81901">
    <property type="entry name" value="HCP-like"/>
    <property type="match status" value="1"/>
</dbReference>
<protein>
    <recommendedName>
        <fullName evidence="3">Glycosyltransferase 2-like domain-containing protein</fullName>
    </recommendedName>
</protein>
<keyword evidence="2" id="KW-1185">Reference proteome</keyword>
<dbReference type="Gene3D" id="1.25.40.10">
    <property type="entry name" value="Tetratricopeptide repeat domain"/>
    <property type="match status" value="1"/>
</dbReference>
<evidence type="ECO:0008006" key="3">
    <source>
        <dbReference type="Google" id="ProtNLM"/>
    </source>
</evidence>
<accession>A0ABT2NL48</accession>
<reference evidence="2" key="1">
    <citation type="submission" date="2023-07" db="EMBL/GenBank/DDBJ databases">
        <title>Defluviimonas sediminis sp. nov., isolated from mangrove sediment.</title>
        <authorList>
            <person name="Liu L."/>
            <person name="Li J."/>
            <person name="Huang Y."/>
            <person name="Pan J."/>
            <person name="Li M."/>
        </authorList>
    </citation>
    <scope>NUCLEOTIDE SEQUENCE [LARGE SCALE GENOMIC DNA]</scope>
    <source>
        <strain evidence="2">FT324</strain>
    </source>
</reference>
<gene>
    <name evidence="1" type="ORF">N5I32_01770</name>
</gene>
<comment type="caution">
    <text evidence="1">The sequence shown here is derived from an EMBL/GenBank/DDBJ whole genome shotgun (WGS) entry which is preliminary data.</text>
</comment>
<proteinExistence type="predicted"/>
<dbReference type="InterPro" id="IPR006597">
    <property type="entry name" value="Sel1-like"/>
</dbReference>
<dbReference type="EMBL" id="JAOCQF010000001">
    <property type="protein sequence ID" value="MCT8328235.1"/>
    <property type="molecule type" value="Genomic_DNA"/>
</dbReference>
<dbReference type="SMART" id="SM00671">
    <property type="entry name" value="SEL1"/>
    <property type="match status" value="2"/>
</dbReference>
<evidence type="ECO:0000313" key="2">
    <source>
        <dbReference type="Proteomes" id="UP001205601"/>
    </source>
</evidence>